<proteinExistence type="predicted"/>
<dbReference type="EMBL" id="CM010719">
    <property type="protein sequence ID" value="RZC60708.1"/>
    <property type="molecule type" value="Genomic_DNA"/>
</dbReference>
<evidence type="ECO:0000313" key="2">
    <source>
        <dbReference type="Proteomes" id="UP000316621"/>
    </source>
</evidence>
<gene>
    <name evidence="1" type="ORF">C5167_022460</name>
</gene>
<keyword evidence="2" id="KW-1185">Reference proteome</keyword>
<reference evidence="1 2" key="1">
    <citation type="journal article" date="2018" name="Science">
        <title>The opium poppy genome and morphinan production.</title>
        <authorList>
            <person name="Guo L."/>
            <person name="Winzer T."/>
            <person name="Yang X."/>
            <person name="Li Y."/>
            <person name="Ning Z."/>
            <person name="He Z."/>
            <person name="Teodor R."/>
            <person name="Lu Y."/>
            <person name="Bowser T.A."/>
            <person name="Graham I.A."/>
            <person name="Ye K."/>
        </authorList>
    </citation>
    <scope>NUCLEOTIDE SEQUENCE [LARGE SCALE GENOMIC DNA]</scope>
    <source>
        <strain evidence="2">cv. HN1</strain>
        <tissue evidence="1">Leaves</tissue>
    </source>
</reference>
<dbReference type="Gramene" id="RZC60708">
    <property type="protein sequence ID" value="RZC60708"/>
    <property type="gene ID" value="C5167_022460"/>
</dbReference>
<evidence type="ECO:0000313" key="1">
    <source>
        <dbReference type="EMBL" id="RZC60708.1"/>
    </source>
</evidence>
<organism evidence="1 2">
    <name type="scientific">Papaver somniferum</name>
    <name type="common">Opium poppy</name>
    <dbReference type="NCBI Taxonomy" id="3469"/>
    <lineage>
        <taxon>Eukaryota</taxon>
        <taxon>Viridiplantae</taxon>
        <taxon>Streptophyta</taxon>
        <taxon>Embryophyta</taxon>
        <taxon>Tracheophyta</taxon>
        <taxon>Spermatophyta</taxon>
        <taxon>Magnoliopsida</taxon>
        <taxon>Ranunculales</taxon>
        <taxon>Papaveraceae</taxon>
        <taxon>Papaveroideae</taxon>
        <taxon>Papaver</taxon>
    </lineage>
</organism>
<accession>A0A4Y7JLP3</accession>
<sequence length="48" mass="5322">MNKAGNTIEYYPKILELVDAKDPIMVCFGYLEVGRGVQGWLSECADLA</sequence>
<name>A0A4Y7JLP3_PAPSO</name>
<protein>
    <submittedName>
        <fullName evidence="1">Uncharacterized protein</fullName>
    </submittedName>
</protein>
<dbReference type="AlphaFoldDB" id="A0A4Y7JLP3"/>
<dbReference type="Proteomes" id="UP000316621">
    <property type="component" value="Chromosome 5"/>
</dbReference>